<accession>A0AAD7AKR1</accession>
<evidence type="ECO:0000256" key="1">
    <source>
        <dbReference type="SAM" id="Coils"/>
    </source>
</evidence>
<keyword evidence="3" id="KW-1185">Reference proteome</keyword>
<organism evidence="2 3">
    <name type="scientific">Mycena albidolilacea</name>
    <dbReference type="NCBI Taxonomy" id="1033008"/>
    <lineage>
        <taxon>Eukaryota</taxon>
        <taxon>Fungi</taxon>
        <taxon>Dikarya</taxon>
        <taxon>Basidiomycota</taxon>
        <taxon>Agaricomycotina</taxon>
        <taxon>Agaricomycetes</taxon>
        <taxon>Agaricomycetidae</taxon>
        <taxon>Agaricales</taxon>
        <taxon>Marasmiineae</taxon>
        <taxon>Mycenaceae</taxon>
        <taxon>Mycena</taxon>
    </lineage>
</organism>
<sequence>MPDSTTQQTISLLNLVKDINANLSQLKDGLRDVTNLGDRRTVPFKKLSGLIDKGGPLLDALKQVQQAIEGLETLAARETALERLSASSLDSPRKPLVYEPIPIPIHQPKFLPAYLINVFENTFPPDTPGLMYEATVDRLTCAFFTFYLPPTHQFLLQPQHTFRALAADELIALEGGWSIEADAGDDSLDPSAEFTNTSDDFGLIFGPPMASTPRAGRSEELSTEQFFHGQESFDEDQDVRLFEALNRLERQGSPEDSVSALPDSVRIDLLNRLVTFTRNSLQKPDLSVMYQNIPGAEGAPEVTISMAENKLRNAKAAIAQLRRYAKKYGRQASPRMRFFAFTLGQHGLQVAMFRFGDSGTDLVPIVAGDRTEVIWYSVCDSFVHRTMCELVAEVQTEEWSFQWAYETST</sequence>
<evidence type="ECO:0000313" key="2">
    <source>
        <dbReference type="EMBL" id="KAJ7361429.1"/>
    </source>
</evidence>
<feature type="coiled-coil region" evidence="1">
    <location>
        <begin position="304"/>
        <end position="331"/>
    </location>
</feature>
<dbReference type="Proteomes" id="UP001218218">
    <property type="component" value="Unassembled WGS sequence"/>
</dbReference>
<keyword evidence="1" id="KW-0175">Coiled coil</keyword>
<protein>
    <submittedName>
        <fullName evidence="2">Uncharacterized protein</fullName>
    </submittedName>
</protein>
<proteinExistence type="predicted"/>
<dbReference type="EMBL" id="JARIHO010000005">
    <property type="protein sequence ID" value="KAJ7361429.1"/>
    <property type="molecule type" value="Genomic_DNA"/>
</dbReference>
<reference evidence="2" key="1">
    <citation type="submission" date="2023-03" db="EMBL/GenBank/DDBJ databases">
        <title>Massive genome expansion in bonnet fungi (Mycena s.s.) driven by repeated elements and novel gene families across ecological guilds.</title>
        <authorList>
            <consortium name="Lawrence Berkeley National Laboratory"/>
            <person name="Harder C.B."/>
            <person name="Miyauchi S."/>
            <person name="Viragh M."/>
            <person name="Kuo A."/>
            <person name="Thoen E."/>
            <person name="Andreopoulos B."/>
            <person name="Lu D."/>
            <person name="Skrede I."/>
            <person name="Drula E."/>
            <person name="Henrissat B."/>
            <person name="Morin E."/>
            <person name="Kohler A."/>
            <person name="Barry K."/>
            <person name="LaButti K."/>
            <person name="Morin E."/>
            <person name="Salamov A."/>
            <person name="Lipzen A."/>
            <person name="Mereny Z."/>
            <person name="Hegedus B."/>
            <person name="Baldrian P."/>
            <person name="Stursova M."/>
            <person name="Weitz H."/>
            <person name="Taylor A."/>
            <person name="Grigoriev I.V."/>
            <person name="Nagy L.G."/>
            <person name="Martin F."/>
            <person name="Kauserud H."/>
        </authorList>
    </citation>
    <scope>NUCLEOTIDE SEQUENCE</scope>
    <source>
        <strain evidence="2">CBHHK002</strain>
    </source>
</reference>
<evidence type="ECO:0000313" key="3">
    <source>
        <dbReference type="Proteomes" id="UP001218218"/>
    </source>
</evidence>
<comment type="caution">
    <text evidence="2">The sequence shown here is derived from an EMBL/GenBank/DDBJ whole genome shotgun (WGS) entry which is preliminary data.</text>
</comment>
<dbReference type="AlphaFoldDB" id="A0AAD7AKR1"/>
<name>A0AAD7AKR1_9AGAR</name>
<gene>
    <name evidence="2" type="ORF">DFH08DRAFT_373956</name>
</gene>